<dbReference type="InterPro" id="IPR027417">
    <property type="entry name" value="P-loop_NTPase"/>
</dbReference>
<dbReference type="EMBL" id="SDKM01000016">
    <property type="protein sequence ID" value="RYP85522.1"/>
    <property type="molecule type" value="Genomic_DNA"/>
</dbReference>
<dbReference type="InterPro" id="IPR010222">
    <property type="entry name" value="RNA_helicase_HrpA"/>
</dbReference>
<feature type="domain" description="Helicase ATP-binding" evidence="6">
    <location>
        <begin position="86"/>
        <end position="249"/>
    </location>
</feature>
<dbReference type="PROSITE" id="PS51192">
    <property type="entry name" value="HELICASE_ATP_BIND_1"/>
    <property type="match status" value="1"/>
</dbReference>
<dbReference type="SMART" id="SM00487">
    <property type="entry name" value="DEXDc"/>
    <property type="match status" value="1"/>
</dbReference>
<proteinExistence type="predicted"/>
<dbReference type="GO" id="GO:0003724">
    <property type="term" value="F:RNA helicase activity"/>
    <property type="evidence" value="ECO:0007669"/>
    <property type="project" value="UniProtKB-EC"/>
</dbReference>
<dbReference type="GO" id="GO:0005524">
    <property type="term" value="F:ATP binding"/>
    <property type="evidence" value="ECO:0007669"/>
    <property type="project" value="UniProtKB-KW"/>
</dbReference>
<evidence type="ECO:0000256" key="5">
    <source>
        <dbReference type="SAM" id="MobiDB-lite"/>
    </source>
</evidence>
<dbReference type="Pfam" id="PF11898">
    <property type="entry name" value="DUF3418"/>
    <property type="match status" value="1"/>
</dbReference>
<gene>
    <name evidence="8" type="primary">hrpA</name>
    <name evidence="8" type="ORF">EKO23_12225</name>
</gene>
<name>A0A4Q4ZC45_9ACTN</name>
<dbReference type="Pfam" id="PF21010">
    <property type="entry name" value="HA2_C"/>
    <property type="match status" value="1"/>
</dbReference>
<dbReference type="NCBIfam" id="NF008348">
    <property type="entry name" value="PRK11131.1"/>
    <property type="match status" value="1"/>
</dbReference>
<dbReference type="NCBIfam" id="TIGR01967">
    <property type="entry name" value="DEAH_box_HrpA"/>
    <property type="match status" value="2"/>
</dbReference>
<dbReference type="GO" id="GO:0003723">
    <property type="term" value="F:RNA binding"/>
    <property type="evidence" value="ECO:0007669"/>
    <property type="project" value="TreeGrafter"/>
</dbReference>
<keyword evidence="1" id="KW-0547">Nucleotide-binding</keyword>
<dbReference type="Gene3D" id="1.20.120.1080">
    <property type="match status" value="1"/>
</dbReference>
<keyword evidence="4" id="KW-0067">ATP-binding</keyword>
<sequence>MAAVLQGVGAGRVMGPQSQPYDRESGAGPVMRPQLQPNDSTREQTPARALRGSGTMAPVVSESSAPSLTIRYPPELPVSERRDDIAAAIRDHQVVIVAGETGSGKTTQLPKICLELGRGLKGLIGHTQPRRIAARSVAERIAEELDTELGDLVGYQVRFTDRTSRSSRLKLMTDGILLAELQRDRQLRKYDTIIIDEAHERSLNIDFILGYLKRLLPKRPDLKVIITSATIDPERFAAHFADRRGRPAPIVEVSGRTYPVEVRYRPLIELPEEDEEGEAFVRDQTEAILDAVAELLQEGPGDVLVFLPGEREIRDTADALDGRAGLEVLPLYSRLSAAEQHRVFRPTASSLTRRVVLATNVAETSLTVPGIRYVVDTGVARISRYSVRTKVQRLPIEPISQASANQRSGRCGRVAAGVAIRLYSEEDYLGRPEFTEPEILRTNLASVILQMTSLGLGDLARFPFVEPPDRRNVSAGTQLLEELGALDSGGFETGAERPPQPPKGGGPLVEERAPASVSKPATGRRPGPRLTKIGRRLARLPIDPRLARMILEAERLGCVREVIVIAAALSLQDPRERPAEQQAQADQAHARFKDKSSDFLTWLNLWRHLKQQQRDLSSSAFRRMCKREFLNYLRVREWQDFESQLRQVCKEMKVQVGQPADVPDADGIHQALLSGLLSHIGLLEERDKTQPGQRRPGPREYLGARGARFAIFPGSGLKGANPQYLMAGELVETSRLWARQNAAIKPEWAERLGAHLVKRTYSEPHWSRKRAAVVAYERVTLYGVPLVADRLVNYGRIDAELSRELFLRHALVYGEWQTRHRFYTENLRLLEEAEELEHRARRRDIVVDEHTLFDFYDARVGADVVSGAHFDQWWKRERQKRPDLLTFDPEMLTHDTAAEVRAQDYPELWHSEGLTFPIAYHFEPGAADDGLTIDVPVATLNRVEADQFSWIVPGLREELVTALIRSLPKNLRVSFVPAPNKAREFLAAVPAGDEPLLTALTRWMRSTTGVVVPEEAWDWTKVPEHLRPTFRVVDDGGREQGRGKDLEALKEPLRPRFAEAMASVASDSGITATGQTTWTFGTIEKAFTQVRAGHEVRGYPALVDEVSSIGLQVYGSEDEQEARHRLGVRRLLQLNTSSPAKAIVDSFGNTEKLALAGSPYPTVAELLDDCVAAVLQRAVDARPPVRSEEEYAALLAAVRPDLEARVRAVVQDVFTVLAAWRRTDKTLSGRAEMSTLPALSDMKAQVARLVRRGFVAEAGVEQLRQLPRYLAAVDLRRERLDGDVVRDRQLMGQIADLQAAWEHRVEALPEGRPPGAALRQVRWMLEEYRVSLWAQQLGTAYPVSDARIRKALT</sequence>
<dbReference type="InterPro" id="IPR007502">
    <property type="entry name" value="Helicase-assoc_dom"/>
</dbReference>
<evidence type="ECO:0000256" key="3">
    <source>
        <dbReference type="ARBA" id="ARBA00022806"/>
    </source>
</evidence>
<dbReference type="CDD" id="cd18791">
    <property type="entry name" value="SF2_C_RHA"/>
    <property type="match status" value="1"/>
</dbReference>
<dbReference type="Pfam" id="PF00271">
    <property type="entry name" value="Helicase_C"/>
    <property type="match status" value="1"/>
</dbReference>
<dbReference type="InterPro" id="IPR003593">
    <property type="entry name" value="AAA+_ATPase"/>
</dbReference>
<dbReference type="SMART" id="SM00382">
    <property type="entry name" value="AAA"/>
    <property type="match status" value="1"/>
</dbReference>
<dbReference type="InterPro" id="IPR011709">
    <property type="entry name" value="DEAD-box_helicase_OB_fold"/>
</dbReference>
<dbReference type="PROSITE" id="PS51194">
    <property type="entry name" value="HELICASE_CTER"/>
    <property type="match status" value="1"/>
</dbReference>
<dbReference type="Gene3D" id="3.40.50.300">
    <property type="entry name" value="P-loop containing nucleotide triphosphate hydrolases"/>
    <property type="match status" value="2"/>
</dbReference>
<dbReference type="InterPro" id="IPR014001">
    <property type="entry name" value="Helicase_ATP-bd"/>
</dbReference>
<dbReference type="SUPFAM" id="SSF52540">
    <property type="entry name" value="P-loop containing nucleoside triphosphate hydrolases"/>
    <property type="match status" value="1"/>
</dbReference>
<dbReference type="SMART" id="SM00847">
    <property type="entry name" value="HA2"/>
    <property type="match status" value="1"/>
</dbReference>
<dbReference type="CDD" id="cd17989">
    <property type="entry name" value="DEXHc_HrpA"/>
    <property type="match status" value="1"/>
</dbReference>
<feature type="domain" description="Helicase C-terminal" evidence="7">
    <location>
        <begin position="287"/>
        <end position="455"/>
    </location>
</feature>
<evidence type="ECO:0000313" key="8">
    <source>
        <dbReference type="EMBL" id="RYP85522.1"/>
    </source>
</evidence>
<dbReference type="InterPro" id="IPR001650">
    <property type="entry name" value="Helicase_C-like"/>
</dbReference>
<feature type="region of interest" description="Disordered" evidence="5">
    <location>
        <begin position="487"/>
        <end position="532"/>
    </location>
</feature>
<dbReference type="SMART" id="SM00490">
    <property type="entry name" value="HELICc"/>
    <property type="match status" value="1"/>
</dbReference>
<dbReference type="OrthoDB" id="9805617at2"/>
<dbReference type="PANTHER" id="PTHR18934:SF99">
    <property type="entry name" value="ATP-DEPENDENT RNA HELICASE DHX37-RELATED"/>
    <property type="match status" value="1"/>
</dbReference>
<reference evidence="8 9" key="1">
    <citation type="submission" date="2019-01" db="EMBL/GenBank/DDBJ databases">
        <title>Nocardioides guangzhouensis sp. nov., an actinobacterium isolated from soil.</title>
        <authorList>
            <person name="Fu Y."/>
            <person name="Cai Y."/>
            <person name="Lin Z."/>
            <person name="Chen P."/>
        </authorList>
    </citation>
    <scope>NUCLEOTIDE SEQUENCE [LARGE SCALE GENOMIC DNA]</scope>
    <source>
        <strain evidence="8 9">130</strain>
    </source>
</reference>
<keyword evidence="9" id="KW-1185">Reference proteome</keyword>
<dbReference type="EC" id="3.6.4.13" evidence="8"/>
<comment type="caution">
    <text evidence="8">The sequence shown here is derived from an EMBL/GenBank/DDBJ whole genome shotgun (WGS) entry which is preliminary data.</text>
</comment>
<accession>A0A4Q4ZC45</accession>
<dbReference type="PANTHER" id="PTHR18934">
    <property type="entry name" value="ATP-DEPENDENT RNA HELICASE"/>
    <property type="match status" value="1"/>
</dbReference>
<evidence type="ECO:0000313" key="9">
    <source>
        <dbReference type="Proteomes" id="UP000295198"/>
    </source>
</evidence>
<evidence type="ECO:0000256" key="1">
    <source>
        <dbReference type="ARBA" id="ARBA00022741"/>
    </source>
</evidence>
<dbReference type="InterPro" id="IPR024590">
    <property type="entry name" value="HrpA_C"/>
</dbReference>
<dbReference type="GO" id="GO:0016787">
    <property type="term" value="F:hydrolase activity"/>
    <property type="evidence" value="ECO:0007669"/>
    <property type="project" value="UniProtKB-KW"/>
</dbReference>
<evidence type="ECO:0000259" key="7">
    <source>
        <dbReference type="PROSITE" id="PS51194"/>
    </source>
</evidence>
<keyword evidence="3 8" id="KW-0347">Helicase</keyword>
<feature type="region of interest" description="Disordered" evidence="5">
    <location>
        <begin position="1"/>
        <end position="66"/>
    </location>
</feature>
<keyword evidence="2 8" id="KW-0378">Hydrolase</keyword>
<dbReference type="FunFam" id="3.40.50.300:FF:000575">
    <property type="entry name" value="ATP-dependent helicase hrpA"/>
    <property type="match status" value="1"/>
</dbReference>
<evidence type="ECO:0000259" key="6">
    <source>
        <dbReference type="PROSITE" id="PS51192"/>
    </source>
</evidence>
<dbReference type="InterPro" id="IPR011545">
    <property type="entry name" value="DEAD/DEAH_box_helicase_dom"/>
</dbReference>
<organism evidence="8 9">
    <name type="scientific">Nocardioides guangzhouensis</name>
    <dbReference type="NCBI Taxonomy" id="2497878"/>
    <lineage>
        <taxon>Bacteria</taxon>
        <taxon>Bacillati</taxon>
        <taxon>Actinomycetota</taxon>
        <taxon>Actinomycetes</taxon>
        <taxon>Propionibacteriales</taxon>
        <taxon>Nocardioidaceae</taxon>
        <taxon>Nocardioides</taxon>
    </lineage>
</organism>
<dbReference type="Pfam" id="PF00270">
    <property type="entry name" value="DEAD"/>
    <property type="match status" value="1"/>
</dbReference>
<dbReference type="Pfam" id="PF07717">
    <property type="entry name" value="OB_NTP_bind"/>
    <property type="match status" value="1"/>
</dbReference>
<dbReference type="Proteomes" id="UP000295198">
    <property type="component" value="Unassembled WGS sequence"/>
</dbReference>
<protein>
    <submittedName>
        <fullName evidence="8">ATP-dependent RNA helicase HrpA</fullName>
        <ecNumber evidence="8">3.6.4.13</ecNumber>
    </submittedName>
</protein>
<evidence type="ECO:0000256" key="4">
    <source>
        <dbReference type="ARBA" id="ARBA00022840"/>
    </source>
</evidence>
<dbReference type="FunFam" id="1.20.120.1080:FF:000005">
    <property type="entry name" value="ATP-dependent helicase HrpA"/>
    <property type="match status" value="1"/>
</dbReference>
<evidence type="ECO:0000256" key="2">
    <source>
        <dbReference type="ARBA" id="ARBA00022801"/>
    </source>
</evidence>